<proteinExistence type="predicted"/>
<evidence type="ECO:0000313" key="2">
    <source>
        <dbReference type="EMBL" id="VVJ23024.1"/>
    </source>
</evidence>
<reference evidence="2 3" key="1">
    <citation type="submission" date="2019-09" db="EMBL/GenBank/DDBJ databases">
        <authorList>
            <person name="Leyn A S."/>
        </authorList>
    </citation>
    <scope>NUCLEOTIDE SEQUENCE [LARGE SCALE GENOMIC DNA]</scope>
    <source>
        <strain evidence="2">AA231_1</strain>
    </source>
</reference>
<name>A0A6I8M0V6_9PSEU</name>
<dbReference type="EMBL" id="CABVGP010000003">
    <property type="protein sequence ID" value="VVJ23024.1"/>
    <property type="molecule type" value="Genomic_DNA"/>
</dbReference>
<evidence type="ECO:0000313" key="3">
    <source>
        <dbReference type="Proteomes" id="UP000399805"/>
    </source>
</evidence>
<gene>
    <name evidence="2" type="ORF">AA23TX_07931</name>
</gene>
<feature type="compositionally biased region" description="Low complexity" evidence="1">
    <location>
        <begin position="190"/>
        <end position="207"/>
    </location>
</feature>
<feature type="compositionally biased region" description="Basic and acidic residues" evidence="1">
    <location>
        <begin position="208"/>
        <end position="222"/>
    </location>
</feature>
<accession>A0A6I8M0V6</accession>
<dbReference type="AlphaFoldDB" id="A0A6I8M0V6"/>
<sequence>MRPEHEAHSAYCDLSHFLRRQPSAADHCVSLRLRPTRPASASPWVCTLDPDGPSPVHLARLPGREPDCHLTARRRPPGHRPPAQLVRRSRLEPHRDLVSIPVSFVSVRAGPPRVPRPVDLRVCARQTPLNTRVQTWKACWVHALAGSNPVSSALEQAKRRAARPAFRRSGPETGGPSRIRAVAVRAPLARARSRADASASPSRPAGRPKCEMSFERLPDKFGRPQGVTSRAGRSPLLRSR</sequence>
<dbReference type="Proteomes" id="UP000399805">
    <property type="component" value="Unassembled WGS sequence"/>
</dbReference>
<keyword evidence="3" id="KW-1185">Reference proteome</keyword>
<feature type="region of interest" description="Disordered" evidence="1">
    <location>
        <begin position="190"/>
        <end position="240"/>
    </location>
</feature>
<evidence type="ECO:0000256" key="1">
    <source>
        <dbReference type="SAM" id="MobiDB-lite"/>
    </source>
</evidence>
<organism evidence="2 3">
    <name type="scientific">Amycolatopsis camponoti</name>
    <dbReference type="NCBI Taxonomy" id="2606593"/>
    <lineage>
        <taxon>Bacteria</taxon>
        <taxon>Bacillati</taxon>
        <taxon>Actinomycetota</taxon>
        <taxon>Actinomycetes</taxon>
        <taxon>Pseudonocardiales</taxon>
        <taxon>Pseudonocardiaceae</taxon>
        <taxon>Amycolatopsis</taxon>
    </lineage>
</organism>
<protein>
    <submittedName>
        <fullName evidence="2">Uncharacterized protein</fullName>
    </submittedName>
</protein>